<evidence type="ECO:0000313" key="1">
    <source>
        <dbReference type="Proteomes" id="UP000694865"/>
    </source>
</evidence>
<keyword evidence="1" id="KW-1185">Reference proteome</keyword>
<proteinExistence type="predicted"/>
<organism evidence="1 2">
    <name type="scientific">Saccoglossus kowalevskii</name>
    <name type="common">Acorn worm</name>
    <dbReference type="NCBI Taxonomy" id="10224"/>
    <lineage>
        <taxon>Eukaryota</taxon>
        <taxon>Metazoa</taxon>
        <taxon>Hemichordata</taxon>
        <taxon>Enteropneusta</taxon>
        <taxon>Harrimaniidae</taxon>
        <taxon>Saccoglossus</taxon>
    </lineage>
</organism>
<dbReference type="GeneID" id="102809291"/>
<accession>A0ABM0MYN3</accession>
<gene>
    <name evidence="2" type="primary">LOC102809291</name>
</gene>
<dbReference type="PANTHER" id="PTHR47510">
    <property type="entry name" value="REVERSE TRANSCRIPTASE DOMAIN-CONTAINING PROTEIN"/>
    <property type="match status" value="1"/>
</dbReference>
<evidence type="ECO:0000313" key="2">
    <source>
        <dbReference type="RefSeq" id="XP_006825124.1"/>
    </source>
</evidence>
<name>A0ABM0MYN3_SACKO</name>
<sequence>MKKNPHNIQIRTYYRKYRNLLCKLLKVAKKRYYTNKLNSANNNQKWQVINEILNKTTNNIPQKLVNADDNILTNNTDIAEEVVAFFTNIGPNLADNITNNGDHNKYLNRCQSKSFFFHSVSEHDVFTGINHLDSIKSVGYDLIHSKLVIQSSFIISAPLAHIINCSFIKGIFPDQLKIARITPVFKRGSSTYVGNNRPISILLVISKIFETIVGKQITNYLEKYEILQKFQYGFRKKHNTKLALADLVKDIVTNLDNGYITIGIFIDLKKHLIPLTIAY</sequence>
<dbReference type="PANTHER" id="PTHR47510:SF3">
    <property type="entry name" value="ENDO_EXONUCLEASE_PHOSPHATASE DOMAIN-CONTAINING PROTEIN"/>
    <property type="match status" value="1"/>
</dbReference>
<dbReference type="RefSeq" id="XP_006825124.1">
    <property type="nucleotide sequence ID" value="XM_006825061.1"/>
</dbReference>
<dbReference type="Proteomes" id="UP000694865">
    <property type="component" value="Unplaced"/>
</dbReference>
<reference evidence="2" key="1">
    <citation type="submission" date="2025-08" db="UniProtKB">
        <authorList>
            <consortium name="RefSeq"/>
        </authorList>
    </citation>
    <scope>IDENTIFICATION</scope>
    <source>
        <tissue evidence="2">Testes</tissue>
    </source>
</reference>
<protein>
    <submittedName>
        <fullName evidence="2">RNA-directed DNA polymerase from mobile element jockey-like</fullName>
    </submittedName>
</protein>